<comment type="cofactor">
    <cofactor evidence="1">
        <name>[4Fe-4S] cluster</name>
        <dbReference type="ChEBI" id="CHEBI:49883"/>
    </cofactor>
</comment>
<dbReference type="InterPro" id="IPR005025">
    <property type="entry name" value="FMN_Rdtase-like_dom"/>
</dbReference>
<evidence type="ECO:0000313" key="7">
    <source>
        <dbReference type="Proteomes" id="UP000057043"/>
    </source>
</evidence>
<dbReference type="Proteomes" id="UP000057043">
    <property type="component" value="Unassembled WGS sequence"/>
</dbReference>
<dbReference type="Proteomes" id="UP000053961">
    <property type="component" value="Unassembled WGS sequence"/>
</dbReference>
<dbReference type="Pfam" id="PF03358">
    <property type="entry name" value="FMN_red"/>
    <property type="match status" value="1"/>
</dbReference>
<dbReference type="SUPFAM" id="SSF52218">
    <property type="entry name" value="Flavoproteins"/>
    <property type="match status" value="1"/>
</dbReference>
<dbReference type="Gene3D" id="3.40.50.360">
    <property type="match status" value="1"/>
</dbReference>
<accession>A0A117LFI4</accession>
<comment type="similarity">
    <text evidence="2">Belongs to the SsuE family. Isf subfamily.</text>
</comment>
<evidence type="ECO:0000256" key="1">
    <source>
        <dbReference type="ARBA" id="ARBA00001966"/>
    </source>
</evidence>
<name>A0A117LFI4_9EURY</name>
<evidence type="ECO:0000313" key="5">
    <source>
        <dbReference type="EMBL" id="KUK94948.1"/>
    </source>
</evidence>
<evidence type="ECO:0000313" key="4">
    <source>
        <dbReference type="EMBL" id="KUK44335.1"/>
    </source>
</evidence>
<dbReference type="InterPro" id="IPR029039">
    <property type="entry name" value="Flavoprotein-like_sf"/>
</dbReference>
<proteinExistence type="inferred from homology"/>
<dbReference type="AlphaFoldDB" id="A0A117LFI4"/>
<dbReference type="GO" id="GO:0016491">
    <property type="term" value="F:oxidoreductase activity"/>
    <property type="evidence" value="ECO:0007669"/>
    <property type="project" value="InterPro"/>
</dbReference>
<dbReference type="EMBL" id="LGFT01000027">
    <property type="protein sequence ID" value="KUK44335.1"/>
    <property type="molecule type" value="Genomic_DNA"/>
</dbReference>
<gene>
    <name evidence="4" type="ORF">XD72_1254</name>
    <name evidence="5" type="ORF">XE07_1970</name>
</gene>
<reference evidence="6 7" key="2">
    <citation type="journal article" date="2015" name="MBio">
        <title>Genome-Resolved Metagenomic Analysis Reveals Roles for Candidate Phyla and Other Microbial Community Members in Biogeochemical Transformations in Oil Reservoirs.</title>
        <authorList>
            <person name="Hu P."/>
            <person name="Tom L."/>
            <person name="Singh A."/>
            <person name="Thomas B.C."/>
            <person name="Baker B.J."/>
            <person name="Piceno Y.M."/>
            <person name="Andersen G.L."/>
            <person name="Banfield J.F."/>
        </authorList>
    </citation>
    <scope>NUCLEOTIDE SEQUENCE [LARGE SCALE GENOMIC DNA]</scope>
    <source>
        <strain evidence="4">57_489</strain>
    </source>
</reference>
<organism evidence="4 7">
    <name type="scientific">Methanothrix harundinacea</name>
    <dbReference type="NCBI Taxonomy" id="301375"/>
    <lineage>
        <taxon>Archaea</taxon>
        <taxon>Methanobacteriati</taxon>
        <taxon>Methanobacteriota</taxon>
        <taxon>Stenosarchaea group</taxon>
        <taxon>Methanomicrobia</taxon>
        <taxon>Methanotrichales</taxon>
        <taxon>Methanotrichaceae</taxon>
        <taxon>Methanothrix</taxon>
    </lineage>
</organism>
<feature type="domain" description="NADPH-dependent FMN reductase-like" evidence="3">
    <location>
        <begin position="1"/>
        <end position="39"/>
    </location>
</feature>
<comment type="caution">
    <text evidence="4">The sequence shown here is derived from an EMBL/GenBank/DDBJ whole genome shotgun (WGS) entry which is preliminary data.</text>
</comment>
<evidence type="ECO:0000256" key="2">
    <source>
        <dbReference type="ARBA" id="ARBA00038292"/>
    </source>
</evidence>
<dbReference type="PATRIC" id="fig|301375.6.peg.1719"/>
<sequence>MKILAINASPRGSKSQTLRLVKAVFDGAKESGAEMELVVNAGLKLSNYGGIKLSIYR</sequence>
<evidence type="ECO:0000313" key="6">
    <source>
        <dbReference type="Proteomes" id="UP000053961"/>
    </source>
</evidence>
<protein>
    <submittedName>
        <fullName evidence="4">Iron sulfur flavoprotein</fullName>
    </submittedName>
</protein>
<evidence type="ECO:0000259" key="3">
    <source>
        <dbReference type="Pfam" id="PF03358"/>
    </source>
</evidence>
<dbReference type="EMBL" id="LGHB01000040">
    <property type="protein sequence ID" value="KUK94948.1"/>
    <property type="molecule type" value="Genomic_DNA"/>
</dbReference>
<reference evidence="5" key="1">
    <citation type="journal article" date="2015" name="MBio">
        <title>Genome-resolved metagenomic analysis reveals roles for candidate phyla and other microbial community members in biogeochemical transformations in oil reservoirs.</title>
        <authorList>
            <person name="Hu P."/>
            <person name="Tom L."/>
            <person name="Singh A."/>
            <person name="Thomas B.C."/>
            <person name="Baker B.J."/>
            <person name="Piceno Y.M."/>
            <person name="Andersen G.L."/>
            <person name="Banfield J.F."/>
        </authorList>
    </citation>
    <scope>NUCLEOTIDE SEQUENCE [LARGE SCALE GENOMIC DNA]</scope>
    <source>
        <strain evidence="5">56_747</strain>
    </source>
</reference>